<dbReference type="RefSeq" id="WP_145241015.1">
    <property type="nucleotide sequence ID" value="NZ_CP036273.1"/>
</dbReference>
<proteinExistence type="predicted"/>
<keyword evidence="2" id="KW-1185">Reference proteome</keyword>
<accession>A0A517XWB4</accession>
<dbReference type="AlphaFoldDB" id="A0A517XWB4"/>
<evidence type="ECO:0000313" key="1">
    <source>
        <dbReference type="EMBL" id="QDU21793.1"/>
    </source>
</evidence>
<reference evidence="1 2" key="1">
    <citation type="submission" date="2019-02" db="EMBL/GenBank/DDBJ databases">
        <title>Deep-cultivation of Planctomycetes and their phenomic and genomic characterization uncovers novel biology.</title>
        <authorList>
            <person name="Wiegand S."/>
            <person name="Jogler M."/>
            <person name="Boedeker C."/>
            <person name="Pinto D."/>
            <person name="Vollmers J."/>
            <person name="Rivas-Marin E."/>
            <person name="Kohn T."/>
            <person name="Peeters S.H."/>
            <person name="Heuer A."/>
            <person name="Rast P."/>
            <person name="Oberbeckmann S."/>
            <person name="Bunk B."/>
            <person name="Jeske O."/>
            <person name="Meyerdierks A."/>
            <person name="Storesund J.E."/>
            <person name="Kallscheuer N."/>
            <person name="Luecker S."/>
            <person name="Lage O.M."/>
            <person name="Pohl T."/>
            <person name="Merkel B.J."/>
            <person name="Hornburger P."/>
            <person name="Mueller R.-W."/>
            <person name="Bruemmer F."/>
            <person name="Labrenz M."/>
            <person name="Spormann A.M."/>
            <person name="Op den Camp H."/>
            <person name="Overmann J."/>
            <person name="Amann R."/>
            <person name="Jetten M.S.M."/>
            <person name="Mascher T."/>
            <person name="Medema M.H."/>
            <person name="Devos D.P."/>
            <person name="Kaster A.-K."/>
            <person name="Ovreas L."/>
            <person name="Rohde M."/>
            <person name="Galperin M.Y."/>
            <person name="Jogler C."/>
        </authorList>
    </citation>
    <scope>NUCLEOTIDE SEQUENCE [LARGE SCALE GENOMIC DNA]</scope>
    <source>
        <strain evidence="1 2">ETA_A1</strain>
    </source>
</reference>
<dbReference type="OrthoDB" id="304330at2"/>
<dbReference type="KEGG" id="uli:ETAA1_37660"/>
<sequence>MGWERRQQGPKLGYFYTSVRVGDRVKKVYFGRGQAGHEAAAELELRRKGRLEAKTLLQDARDGADEADQLANELREWAEVLLGTWLIVTGHRKRRGQWRRTSCG</sequence>
<dbReference type="EMBL" id="CP036273">
    <property type="protein sequence ID" value="QDU21793.1"/>
    <property type="molecule type" value="Genomic_DNA"/>
</dbReference>
<gene>
    <name evidence="1" type="ORF">ETAA1_37660</name>
</gene>
<name>A0A517XWB4_9BACT</name>
<protein>
    <submittedName>
        <fullName evidence="1">Uncharacterized protein</fullName>
    </submittedName>
</protein>
<organism evidence="1 2">
    <name type="scientific">Urbifossiella limnaea</name>
    <dbReference type="NCBI Taxonomy" id="2528023"/>
    <lineage>
        <taxon>Bacteria</taxon>
        <taxon>Pseudomonadati</taxon>
        <taxon>Planctomycetota</taxon>
        <taxon>Planctomycetia</taxon>
        <taxon>Gemmatales</taxon>
        <taxon>Gemmataceae</taxon>
        <taxon>Urbifossiella</taxon>
    </lineage>
</organism>
<dbReference type="Proteomes" id="UP000319576">
    <property type="component" value="Chromosome"/>
</dbReference>
<evidence type="ECO:0000313" key="2">
    <source>
        <dbReference type="Proteomes" id="UP000319576"/>
    </source>
</evidence>